<evidence type="ECO:0000256" key="2">
    <source>
        <dbReference type="ARBA" id="ARBA00022730"/>
    </source>
</evidence>
<keyword evidence="4 7" id="KW-0689">Ribosomal protein</keyword>
<keyword evidence="5 7" id="KW-0687">Ribonucleoprotein</keyword>
<evidence type="ECO:0000256" key="3">
    <source>
        <dbReference type="ARBA" id="ARBA00022884"/>
    </source>
</evidence>
<accession>A0A1F5V8J4</accession>
<dbReference type="InterPro" id="IPR009027">
    <property type="entry name" value="Ribosomal_bL9/RNase_H1_N"/>
</dbReference>
<dbReference type="GO" id="GO:0005840">
    <property type="term" value="C:ribosome"/>
    <property type="evidence" value="ECO:0007669"/>
    <property type="project" value="UniProtKB-KW"/>
</dbReference>
<protein>
    <recommendedName>
        <fullName evidence="6 7">Large ribosomal subunit protein bL9</fullName>
    </recommendedName>
</protein>
<comment type="similarity">
    <text evidence="1 7">Belongs to the bacterial ribosomal protein bL9 family.</text>
</comment>
<comment type="function">
    <text evidence="7">Binds to the 23S rRNA.</text>
</comment>
<name>A0A1F5V8J4_9BACT</name>
<dbReference type="EMBL" id="MFGW01000206">
    <property type="protein sequence ID" value="OGF59749.1"/>
    <property type="molecule type" value="Genomic_DNA"/>
</dbReference>
<dbReference type="Gene3D" id="3.40.5.10">
    <property type="entry name" value="Ribosomal protein L9, N-terminal domain"/>
    <property type="match status" value="1"/>
</dbReference>
<keyword evidence="2 7" id="KW-0699">rRNA-binding</keyword>
<dbReference type="AlphaFoldDB" id="A0A1F5V8J4"/>
<evidence type="ECO:0000256" key="1">
    <source>
        <dbReference type="ARBA" id="ARBA00010605"/>
    </source>
</evidence>
<organism evidence="10 11">
    <name type="scientific">Candidatus Fischerbacteria bacterium RBG_13_37_8</name>
    <dbReference type="NCBI Taxonomy" id="1817863"/>
    <lineage>
        <taxon>Bacteria</taxon>
        <taxon>Candidatus Fischeribacteriota</taxon>
    </lineage>
</organism>
<dbReference type="InterPro" id="IPR036935">
    <property type="entry name" value="Ribosomal_bL9_N_sf"/>
</dbReference>
<dbReference type="HAMAP" id="MF_00503">
    <property type="entry name" value="Ribosomal_bL9"/>
    <property type="match status" value="1"/>
</dbReference>
<evidence type="ECO:0000256" key="5">
    <source>
        <dbReference type="ARBA" id="ARBA00023274"/>
    </source>
</evidence>
<dbReference type="Pfam" id="PF03948">
    <property type="entry name" value="Ribosomal_L9_C"/>
    <property type="match status" value="1"/>
</dbReference>
<dbReference type="Proteomes" id="UP000178943">
    <property type="component" value="Unassembled WGS sequence"/>
</dbReference>
<feature type="domain" description="Ribosomal protein L9" evidence="8">
    <location>
        <begin position="2"/>
        <end position="30"/>
    </location>
</feature>
<dbReference type="GO" id="GO:1990904">
    <property type="term" value="C:ribonucleoprotein complex"/>
    <property type="evidence" value="ECO:0007669"/>
    <property type="project" value="UniProtKB-KW"/>
</dbReference>
<sequence length="130" mass="14804">MIKVSDGYARNYLIPRKLALPVTEANRKKIEQQMKQIVIKQVKEKSDAESLSQQFSTISLTISKKAGEDDLLFGTVTNAEIAEEMNKLGIEIDKRKIILEEPIRRLGIYQVPVKLHKDVLASVKVWVVKE</sequence>
<comment type="caution">
    <text evidence="10">The sequence shown here is derived from an EMBL/GenBank/DDBJ whole genome shotgun (WGS) entry which is preliminary data.</text>
</comment>
<dbReference type="GO" id="GO:0006412">
    <property type="term" value="P:translation"/>
    <property type="evidence" value="ECO:0007669"/>
    <property type="project" value="UniProtKB-UniRule"/>
</dbReference>
<dbReference type="Pfam" id="PF01281">
    <property type="entry name" value="Ribosomal_L9_N"/>
    <property type="match status" value="1"/>
</dbReference>
<evidence type="ECO:0000313" key="11">
    <source>
        <dbReference type="Proteomes" id="UP000178943"/>
    </source>
</evidence>
<dbReference type="NCBIfam" id="TIGR00158">
    <property type="entry name" value="L9"/>
    <property type="match status" value="1"/>
</dbReference>
<dbReference type="InterPro" id="IPR000244">
    <property type="entry name" value="Ribosomal_bL9"/>
</dbReference>
<dbReference type="GO" id="GO:0003735">
    <property type="term" value="F:structural constituent of ribosome"/>
    <property type="evidence" value="ECO:0007669"/>
    <property type="project" value="InterPro"/>
</dbReference>
<dbReference type="InterPro" id="IPR020070">
    <property type="entry name" value="Ribosomal_bL9_N"/>
</dbReference>
<evidence type="ECO:0000259" key="8">
    <source>
        <dbReference type="Pfam" id="PF01281"/>
    </source>
</evidence>
<evidence type="ECO:0000256" key="7">
    <source>
        <dbReference type="HAMAP-Rule" id="MF_00503"/>
    </source>
</evidence>
<keyword evidence="3 7" id="KW-0694">RNA-binding</keyword>
<evidence type="ECO:0000259" key="9">
    <source>
        <dbReference type="Pfam" id="PF03948"/>
    </source>
</evidence>
<evidence type="ECO:0000256" key="6">
    <source>
        <dbReference type="ARBA" id="ARBA00035292"/>
    </source>
</evidence>
<proteinExistence type="inferred from homology"/>
<reference evidence="10 11" key="1">
    <citation type="journal article" date="2016" name="Nat. Commun.">
        <title>Thousands of microbial genomes shed light on interconnected biogeochemical processes in an aquifer system.</title>
        <authorList>
            <person name="Anantharaman K."/>
            <person name="Brown C.T."/>
            <person name="Hug L.A."/>
            <person name="Sharon I."/>
            <person name="Castelle C.J."/>
            <person name="Probst A.J."/>
            <person name="Thomas B.C."/>
            <person name="Singh A."/>
            <person name="Wilkins M.J."/>
            <person name="Karaoz U."/>
            <person name="Brodie E.L."/>
            <person name="Williams K.H."/>
            <person name="Hubbard S.S."/>
            <person name="Banfield J.F."/>
        </authorList>
    </citation>
    <scope>NUCLEOTIDE SEQUENCE [LARGE SCALE GENOMIC DNA]</scope>
</reference>
<gene>
    <name evidence="7" type="primary">rplI</name>
    <name evidence="10" type="ORF">A2Y62_05190</name>
</gene>
<dbReference type="InterPro" id="IPR020069">
    <property type="entry name" value="Ribosomal_bL9_C"/>
</dbReference>
<dbReference type="Gene3D" id="3.10.430.100">
    <property type="entry name" value="Ribosomal protein L9, C-terminal domain"/>
    <property type="match status" value="1"/>
</dbReference>
<feature type="domain" description="Large ribosomal subunit protein bL9 C-terminal" evidence="9">
    <location>
        <begin position="47"/>
        <end position="128"/>
    </location>
</feature>
<evidence type="ECO:0000313" key="10">
    <source>
        <dbReference type="EMBL" id="OGF59749.1"/>
    </source>
</evidence>
<dbReference type="STRING" id="1817863.A2Y62_05190"/>
<dbReference type="PANTHER" id="PTHR21368">
    <property type="entry name" value="50S RIBOSOMAL PROTEIN L9"/>
    <property type="match status" value="1"/>
</dbReference>
<dbReference type="SUPFAM" id="SSF55658">
    <property type="entry name" value="L9 N-domain-like"/>
    <property type="match status" value="1"/>
</dbReference>
<dbReference type="InterPro" id="IPR020594">
    <property type="entry name" value="Ribosomal_bL9_bac/chp"/>
</dbReference>
<dbReference type="GO" id="GO:0019843">
    <property type="term" value="F:rRNA binding"/>
    <property type="evidence" value="ECO:0007669"/>
    <property type="project" value="UniProtKB-UniRule"/>
</dbReference>
<dbReference type="InterPro" id="IPR036791">
    <property type="entry name" value="Ribosomal_bL9_C_sf"/>
</dbReference>
<dbReference type="SUPFAM" id="SSF55653">
    <property type="entry name" value="Ribosomal protein L9 C-domain"/>
    <property type="match status" value="1"/>
</dbReference>
<evidence type="ECO:0000256" key="4">
    <source>
        <dbReference type="ARBA" id="ARBA00022980"/>
    </source>
</evidence>